<dbReference type="AlphaFoldDB" id="A0ABD0J2S2"/>
<dbReference type="EMBL" id="JACVVK020000703">
    <property type="protein sequence ID" value="KAK7454128.1"/>
    <property type="molecule type" value="Genomic_DNA"/>
</dbReference>
<protein>
    <submittedName>
        <fullName evidence="3">Uncharacterized protein</fullName>
    </submittedName>
</protein>
<sequence>CINISSKKKHKKQWQVKVVKFLLNDWEDTNCTVENRGDSSEVTCHFSQNVANTKHDVCVQRFSENSNDPDLCGEFGFNQTTTYEPDGNSTSPFELKEDERSSEHTATIAVVCVVALVVLIVIACFLRKRITTWCKRQWTRSTHDSPQNNGTGMEPDASLLYQVQPQGDPASPEQMEIPTQGDKGNANKTLNGQLPCTDVSLQQEQALDMVDF</sequence>
<evidence type="ECO:0000256" key="2">
    <source>
        <dbReference type="SAM" id="Phobius"/>
    </source>
</evidence>
<keyword evidence="4" id="KW-1185">Reference proteome</keyword>
<evidence type="ECO:0000313" key="4">
    <source>
        <dbReference type="Proteomes" id="UP001519460"/>
    </source>
</evidence>
<organism evidence="3 4">
    <name type="scientific">Batillaria attramentaria</name>
    <dbReference type="NCBI Taxonomy" id="370345"/>
    <lineage>
        <taxon>Eukaryota</taxon>
        <taxon>Metazoa</taxon>
        <taxon>Spiralia</taxon>
        <taxon>Lophotrochozoa</taxon>
        <taxon>Mollusca</taxon>
        <taxon>Gastropoda</taxon>
        <taxon>Caenogastropoda</taxon>
        <taxon>Sorbeoconcha</taxon>
        <taxon>Cerithioidea</taxon>
        <taxon>Batillariidae</taxon>
        <taxon>Batillaria</taxon>
    </lineage>
</organism>
<keyword evidence="2" id="KW-0812">Transmembrane</keyword>
<evidence type="ECO:0000256" key="1">
    <source>
        <dbReference type="SAM" id="MobiDB-lite"/>
    </source>
</evidence>
<reference evidence="3 4" key="1">
    <citation type="journal article" date="2023" name="Sci. Data">
        <title>Genome assembly of the Korean intertidal mud-creeper Batillaria attramentaria.</title>
        <authorList>
            <person name="Patra A.K."/>
            <person name="Ho P.T."/>
            <person name="Jun S."/>
            <person name="Lee S.J."/>
            <person name="Kim Y."/>
            <person name="Won Y.J."/>
        </authorList>
    </citation>
    <scope>NUCLEOTIDE SEQUENCE [LARGE SCALE GENOMIC DNA]</scope>
    <source>
        <strain evidence="3">Wonlab-2016</strain>
    </source>
</reference>
<dbReference type="Proteomes" id="UP001519460">
    <property type="component" value="Unassembled WGS sequence"/>
</dbReference>
<accession>A0ABD0J2S2</accession>
<gene>
    <name evidence="3" type="ORF">BaRGS_00039581</name>
</gene>
<evidence type="ECO:0000313" key="3">
    <source>
        <dbReference type="EMBL" id="KAK7454128.1"/>
    </source>
</evidence>
<feature type="transmembrane region" description="Helical" evidence="2">
    <location>
        <begin position="106"/>
        <end position="126"/>
    </location>
</feature>
<feature type="non-terminal residue" evidence="3">
    <location>
        <position position="1"/>
    </location>
</feature>
<proteinExistence type="predicted"/>
<comment type="caution">
    <text evidence="3">The sequence shown here is derived from an EMBL/GenBank/DDBJ whole genome shotgun (WGS) entry which is preliminary data.</text>
</comment>
<keyword evidence="2" id="KW-1133">Transmembrane helix</keyword>
<keyword evidence="2" id="KW-0472">Membrane</keyword>
<feature type="region of interest" description="Disordered" evidence="1">
    <location>
        <begin position="164"/>
        <end position="192"/>
    </location>
</feature>
<name>A0ABD0J2S2_9CAEN</name>